<dbReference type="GO" id="GO:0005506">
    <property type="term" value="F:iron ion binding"/>
    <property type="evidence" value="ECO:0007669"/>
    <property type="project" value="InterPro"/>
</dbReference>
<evidence type="ECO:0000256" key="11">
    <source>
        <dbReference type="ARBA" id="ARBA00023004"/>
    </source>
</evidence>
<comment type="similarity">
    <text evidence="5 15">Belongs to the cytochrome P450 family.</text>
</comment>
<evidence type="ECO:0000256" key="10">
    <source>
        <dbReference type="ARBA" id="ARBA00023002"/>
    </source>
</evidence>
<evidence type="ECO:0000256" key="7">
    <source>
        <dbReference type="ARBA" id="ARBA00022723"/>
    </source>
</evidence>
<evidence type="ECO:0000256" key="1">
    <source>
        <dbReference type="ARBA" id="ARBA00001971"/>
    </source>
</evidence>
<protein>
    <recommendedName>
        <fullName evidence="18">Cytochrome P450</fullName>
    </recommendedName>
</protein>
<comment type="function">
    <text evidence="2">May be involved in the metabolism of insect hormones and in the breakdown of synthetic insecticides.</text>
</comment>
<proteinExistence type="inferred from homology"/>
<evidence type="ECO:0000256" key="14">
    <source>
        <dbReference type="PIRSR" id="PIRSR602403-1"/>
    </source>
</evidence>
<evidence type="ECO:0000313" key="17">
    <source>
        <dbReference type="Proteomes" id="UP000494165"/>
    </source>
</evidence>
<dbReference type="InterPro" id="IPR050476">
    <property type="entry name" value="Insect_CytP450_Detox"/>
</dbReference>
<comment type="caution">
    <text evidence="16">The sequence shown here is derived from an EMBL/GenBank/DDBJ whole genome shotgun (WGS) entry which is preliminary data.</text>
</comment>
<dbReference type="FunFam" id="1.10.630.10:FF:000042">
    <property type="entry name" value="Cytochrome P450"/>
    <property type="match status" value="1"/>
</dbReference>
<evidence type="ECO:0000313" key="16">
    <source>
        <dbReference type="EMBL" id="CAB3381551.1"/>
    </source>
</evidence>
<dbReference type="SUPFAM" id="SSF48264">
    <property type="entry name" value="Cytochrome P450"/>
    <property type="match status" value="1"/>
</dbReference>
<dbReference type="EMBL" id="CADEPI010000236">
    <property type="protein sequence ID" value="CAB3381551.1"/>
    <property type="molecule type" value="Genomic_DNA"/>
</dbReference>
<keyword evidence="9" id="KW-0492">Microsome</keyword>
<comment type="subcellular location">
    <subcellularLocation>
        <location evidence="4">Endoplasmic reticulum membrane</location>
        <topology evidence="4">Peripheral membrane protein</topology>
    </subcellularLocation>
    <subcellularLocation>
        <location evidence="3">Microsome membrane</location>
        <topology evidence="3">Peripheral membrane protein</topology>
    </subcellularLocation>
</comment>
<keyword evidence="17" id="KW-1185">Reference proteome</keyword>
<dbReference type="Gene3D" id="1.10.630.10">
    <property type="entry name" value="Cytochrome P450"/>
    <property type="match status" value="1"/>
</dbReference>
<dbReference type="CDD" id="cd11056">
    <property type="entry name" value="CYP6-like"/>
    <property type="match status" value="1"/>
</dbReference>
<keyword evidence="12 15" id="KW-0503">Monooxygenase</keyword>
<organism evidence="16 17">
    <name type="scientific">Cloeon dipterum</name>
    <dbReference type="NCBI Taxonomy" id="197152"/>
    <lineage>
        <taxon>Eukaryota</taxon>
        <taxon>Metazoa</taxon>
        <taxon>Ecdysozoa</taxon>
        <taxon>Arthropoda</taxon>
        <taxon>Hexapoda</taxon>
        <taxon>Insecta</taxon>
        <taxon>Pterygota</taxon>
        <taxon>Palaeoptera</taxon>
        <taxon>Ephemeroptera</taxon>
        <taxon>Pisciforma</taxon>
        <taxon>Baetidae</taxon>
        <taxon>Cloeon</taxon>
    </lineage>
</organism>
<keyword evidence="11 14" id="KW-0408">Iron</keyword>
<dbReference type="GO" id="GO:0020037">
    <property type="term" value="F:heme binding"/>
    <property type="evidence" value="ECO:0007669"/>
    <property type="project" value="InterPro"/>
</dbReference>
<evidence type="ECO:0000256" key="2">
    <source>
        <dbReference type="ARBA" id="ARBA00003690"/>
    </source>
</evidence>
<evidence type="ECO:0008006" key="18">
    <source>
        <dbReference type="Google" id="ProtNLM"/>
    </source>
</evidence>
<dbReference type="InterPro" id="IPR001128">
    <property type="entry name" value="Cyt_P450"/>
</dbReference>
<evidence type="ECO:0000256" key="12">
    <source>
        <dbReference type="ARBA" id="ARBA00023033"/>
    </source>
</evidence>
<comment type="cofactor">
    <cofactor evidence="1 14">
        <name>heme</name>
        <dbReference type="ChEBI" id="CHEBI:30413"/>
    </cofactor>
</comment>
<dbReference type="PRINTS" id="PR00465">
    <property type="entry name" value="EP450IV"/>
</dbReference>
<dbReference type="GO" id="GO:0016705">
    <property type="term" value="F:oxidoreductase activity, acting on paired donors, with incorporation or reduction of molecular oxygen"/>
    <property type="evidence" value="ECO:0007669"/>
    <property type="project" value="InterPro"/>
</dbReference>
<dbReference type="Proteomes" id="UP000494165">
    <property type="component" value="Unassembled WGS sequence"/>
</dbReference>
<dbReference type="InterPro" id="IPR036396">
    <property type="entry name" value="Cyt_P450_sf"/>
</dbReference>
<evidence type="ECO:0000256" key="5">
    <source>
        <dbReference type="ARBA" id="ARBA00010617"/>
    </source>
</evidence>
<dbReference type="AlphaFoldDB" id="A0A8S1DMW1"/>
<dbReference type="PROSITE" id="PS00086">
    <property type="entry name" value="CYTOCHROME_P450"/>
    <property type="match status" value="1"/>
</dbReference>
<evidence type="ECO:0000256" key="13">
    <source>
        <dbReference type="ARBA" id="ARBA00023136"/>
    </source>
</evidence>
<dbReference type="PANTHER" id="PTHR24292">
    <property type="entry name" value="CYTOCHROME P450"/>
    <property type="match status" value="1"/>
</dbReference>
<feature type="binding site" description="axial binding residue" evidence="14">
    <location>
        <position position="479"/>
    </location>
    <ligand>
        <name>heme</name>
        <dbReference type="ChEBI" id="CHEBI:30413"/>
    </ligand>
    <ligandPart>
        <name>Fe</name>
        <dbReference type="ChEBI" id="CHEBI:18248"/>
    </ligandPart>
</feature>
<evidence type="ECO:0000256" key="9">
    <source>
        <dbReference type="ARBA" id="ARBA00022848"/>
    </source>
</evidence>
<dbReference type="PANTHER" id="PTHR24292:SF54">
    <property type="entry name" value="CYP9F3-RELATED"/>
    <property type="match status" value="1"/>
</dbReference>
<name>A0A8S1DMW1_9INSE</name>
<evidence type="ECO:0000256" key="15">
    <source>
        <dbReference type="RuleBase" id="RU000461"/>
    </source>
</evidence>
<accession>A0A8S1DMW1</accession>
<keyword evidence="13" id="KW-0472">Membrane</keyword>
<keyword evidence="10 15" id="KW-0560">Oxidoreductase</keyword>
<dbReference type="InterPro" id="IPR002403">
    <property type="entry name" value="Cyt_P450_E_grp-IV"/>
</dbReference>
<evidence type="ECO:0000256" key="6">
    <source>
        <dbReference type="ARBA" id="ARBA00022617"/>
    </source>
</evidence>
<evidence type="ECO:0000256" key="8">
    <source>
        <dbReference type="ARBA" id="ARBA00022824"/>
    </source>
</evidence>
<dbReference type="GO" id="GO:0005789">
    <property type="term" value="C:endoplasmic reticulum membrane"/>
    <property type="evidence" value="ECO:0007669"/>
    <property type="project" value="UniProtKB-SubCell"/>
</dbReference>
<dbReference type="OrthoDB" id="2789670at2759"/>
<keyword evidence="6 14" id="KW-0349">Heme</keyword>
<keyword evidence="8" id="KW-0256">Endoplasmic reticulum</keyword>
<evidence type="ECO:0000256" key="3">
    <source>
        <dbReference type="ARBA" id="ARBA00004174"/>
    </source>
</evidence>
<gene>
    <name evidence="16" type="ORF">CLODIP_2_CD02531</name>
</gene>
<dbReference type="GO" id="GO:0004497">
    <property type="term" value="F:monooxygenase activity"/>
    <property type="evidence" value="ECO:0007669"/>
    <property type="project" value="UniProtKB-KW"/>
</dbReference>
<dbReference type="Pfam" id="PF00067">
    <property type="entry name" value="p450"/>
    <property type="match status" value="1"/>
</dbReference>
<dbReference type="PRINTS" id="PR00385">
    <property type="entry name" value="P450"/>
</dbReference>
<evidence type="ECO:0000256" key="4">
    <source>
        <dbReference type="ARBA" id="ARBA00004406"/>
    </source>
</evidence>
<reference evidence="16 17" key="1">
    <citation type="submission" date="2020-04" db="EMBL/GenBank/DDBJ databases">
        <authorList>
            <person name="Alioto T."/>
            <person name="Alioto T."/>
            <person name="Gomez Garrido J."/>
        </authorList>
    </citation>
    <scope>NUCLEOTIDE SEQUENCE [LARGE SCALE GENOMIC DNA]</scope>
</reference>
<keyword evidence="7 14" id="KW-0479">Metal-binding</keyword>
<sequence>METVWVLLAAVGLLLTLAYLYLARNLSYWQRMGVPCLPPSLLFGNTRKRILFRVSFAEMLEELYNAFDGHKIAGVYEGRLPRLMIRDPDLLRQVMVRDFDSFVDRALIKIHPESYEENMLLSLRGSQWKAVRSISTPIFSSGKIKAMSHLVSKCAAQMCQYLDEFVIGGESNGEVEAKELFGRFTLDVIGACAFGVQCDSLQNPDAEFVQIMSKFNEMSMSVRLRLFTSLLIFGSPRLARLLNVHFMNQDTVRYVASLVFNAKKERDAQHGNTRVDFLKLMFDAQAGNLRSAGEQAKDLFEKDALLKEEDNKSSKKDPENTVLTDQIVVGQCLLFMLAGFDTSSTLLSFAAYELALNPDIQDKARAEVLETLEKHGGELTYETLNDMPYLENVLLETLRKHPPVSRVERLCTASSYKVPGTSAVLKKNDVIMIPIRGLHLDPEYYPDPLRFDPDRFLPEERAKRSPYVFLPFGSGPRNCIGMRFAMMSTRLAMANLLKGYRFETCARTQHPYNIAKGGVLLKAKDGVWIKVSKI</sequence>
<dbReference type="InterPro" id="IPR017972">
    <property type="entry name" value="Cyt_P450_CS"/>
</dbReference>